<organism evidence="3 5">
    <name type="scientific">Clostridium sardiniense</name>
    <name type="common">Clostridium absonum</name>
    <dbReference type="NCBI Taxonomy" id="29369"/>
    <lineage>
        <taxon>Bacteria</taxon>
        <taxon>Bacillati</taxon>
        <taxon>Bacillota</taxon>
        <taxon>Clostridia</taxon>
        <taxon>Eubacteriales</taxon>
        <taxon>Clostridiaceae</taxon>
        <taxon>Clostridium</taxon>
    </lineage>
</organism>
<proteinExistence type="predicted"/>
<accession>A0ABS7L2Y8</accession>
<evidence type="ECO:0000256" key="1">
    <source>
        <dbReference type="SAM" id="MobiDB-lite"/>
    </source>
</evidence>
<evidence type="ECO:0000313" key="3">
    <source>
        <dbReference type="EMBL" id="MBY0757233.1"/>
    </source>
</evidence>
<protein>
    <recommendedName>
        <fullName evidence="6">Lipoprotein</fullName>
    </recommendedName>
</protein>
<sequence>MKKAMLVLVIGLIGSSLLVGCGGDKKETANNQNNNSQTEQAKENNTPEYKEVYKSGFYEVGKDLPAGEYLIMRDKLNKQAETSVAVTKDSKKEDEIFDESMMGNIYVILQNGQYLEVKNGDIYPVDKAPSNTPEDKVYKDGMYKVGKDIKAGTYDVKAIKHNGSDDGSIEITKDSSHSDKSVISKKEFKDTEKVTLKDGEYIILDDAEITVK</sequence>
<evidence type="ECO:0000313" key="4">
    <source>
        <dbReference type="EMBL" id="MBY0757234.1"/>
    </source>
</evidence>
<dbReference type="EMBL" id="JAIKTU010000019">
    <property type="protein sequence ID" value="MBY0757234.1"/>
    <property type="molecule type" value="Genomic_DNA"/>
</dbReference>
<feature type="chain" id="PRO_5045032204" description="Lipoprotein" evidence="2">
    <location>
        <begin position="22"/>
        <end position="212"/>
    </location>
</feature>
<evidence type="ECO:0008006" key="6">
    <source>
        <dbReference type="Google" id="ProtNLM"/>
    </source>
</evidence>
<feature type="region of interest" description="Disordered" evidence="1">
    <location>
        <begin position="28"/>
        <end position="47"/>
    </location>
</feature>
<evidence type="ECO:0000256" key="2">
    <source>
        <dbReference type="SAM" id="SignalP"/>
    </source>
</evidence>
<dbReference type="Proteomes" id="UP001299068">
    <property type="component" value="Unassembled WGS sequence"/>
</dbReference>
<dbReference type="EMBL" id="JAIKTU010000019">
    <property type="protein sequence ID" value="MBY0757233.1"/>
    <property type="molecule type" value="Genomic_DNA"/>
</dbReference>
<keyword evidence="2" id="KW-0732">Signal</keyword>
<feature type="compositionally biased region" description="Polar residues" evidence="1">
    <location>
        <begin position="29"/>
        <end position="47"/>
    </location>
</feature>
<evidence type="ECO:0000313" key="5">
    <source>
        <dbReference type="Proteomes" id="UP001299068"/>
    </source>
</evidence>
<comment type="caution">
    <text evidence="3">The sequence shown here is derived from an EMBL/GenBank/DDBJ whole genome shotgun (WGS) entry which is preliminary data.</text>
</comment>
<dbReference type="PROSITE" id="PS51257">
    <property type="entry name" value="PROKAR_LIPOPROTEIN"/>
    <property type="match status" value="1"/>
</dbReference>
<feature type="signal peptide" evidence="2">
    <location>
        <begin position="1"/>
        <end position="21"/>
    </location>
</feature>
<dbReference type="RefSeq" id="WP_221862369.1">
    <property type="nucleotide sequence ID" value="NZ_JAIKTU010000019.1"/>
</dbReference>
<gene>
    <name evidence="3" type="ORF">K5V21_17515</name>
    <name evidence="4" type="ORF">K5V21_17520</name>
</gene>
<reference evidence="3 5" key="1">
    <citation type="journal article" date="2021" name="Cell Host Microbe">
        <title>in vivo commensal control of Clostridioides difficile virulence.</title>
        <authorList>
            <person name="Girinathan B.P."/>
            <person name="Dibenedetto N."/>
            <person name="Worley J.N."/>
            <person name="Peltier J."/>
            <person name="Arrieta-Ortiz M.L."/>
            <person name="Rupa Christinal Immanuel S."/>
            <person name="Lavin R."/>
            <person name="Delaney M.L."/>
            <person name="Cummins C."/>
            <person name="Hoffmann M."/>
            <person name="Luo Y."/>
            <person name="Gonzalez-Escalona N."/>
            <person name="Allard M."/>
            <person name="Onderdonk A.B."/>
            <person name="Gerber G.K."/>
            <person name="Sonenshein A.L."/>
            <person name="Baliga N."/>
            <person name="Dupuy B."/>
            <person name="Bry L."/>
        </authorList>
    </citation>
    <scope>NUCLEOTIDE SEQUENCE [LARGE SCALE GENOMIC DNA]</scope>
    <source>
        <strain evidence="3 5">DSM 599</strain>
    </source>
</reference>
<name>A0ABS7L2Y8_CLOSR</name>
<keyword evidence="5" id="KW-1185">Reference proteome</keyword>